<dbReference type="GO" id="GO:0045087">
    <property type="term" value="P:innate immune response"/>
    <property type="evidence" value="ECO:0007669"/>
    <property type="project" value="UniProtKB-KW"/>
</dbReference>
<dbReference type="GO" id="GO:0008745">
    <property type="term" value="F:N-acetylmuramoyl-L-alanine amidase activity"/>
    <property type="evidence" value="ECO:0007669"/>
    <property type="project" value="InterPro"/>
</dbReference>
<dbReference type="InParanoid" id="A0A212FME6"/>
<dbReference type="SMART" id="SM00644">
    <property type="entry name" value="Ami_2"/>
    <property type="match status" value="2"/>
</dbReference>
<dbReference type="InterPro" id="IPR036505">
    <property type="entry name" value="Amidase/PGRP_sf"/>
</dbReference>
<evidence type="ECO:0000256" key="4">
    <source>
        <dbReference type="SAM" id="Phobius"/>
    </source>
</evidence>
<dbReference type="CDD" id="cd06583">
    <property type="entry name" value="PGRP"/>
    <property type="match status" value="2"/>
</dbReference>
<dbReference type="SUPFAM" id="SSF55846">
    <property type="entry name" value="N-acetylmuramoyl-L-alanine amidase-like"/>
    <property type="match status" value="2"/>
</dbReference>
<dbReference type="InterPro" id="IPR002502">
    <property type="entry name" value="Amidase_domain"/>
</dbReference>
<proteinExistence type="inferred from homology"/>
<evidence type="ECO:0000256" key="1">
    <source>
        <dbReference type="ARBA" id="ARBA00007553"/>
    </source>
</evidence>
<accession>A0A212FME6</accession>
<organism evidence="7 8">
    <name type="scientific">Danaus plexippus plexippus</name>
    <dbReference type="NCBI Taxonomy" id="278856"/>
    <lineage>
        <taxon>Eukaryota</taxon>
        <taxon>Metazoa</taxon>
        <taxon>Ecdysozoa</taxon>
        <taxon>Arthropoda</taxon>
        <taxon>Hexapoda</taxon>
        <taxon>Insecta</taxon>
        <taxon>Pterygota</taxon>
        <taxon>Neoptera</taxon>
        <taxon>Endopterygota</taxon>
        <taxon>Lepidoptera</taxon>
        <taxon>Glossata</taxon>
        <taxon>Ditrysia</taxon>
        <taxon>Papilionoidea</taxon>
        <taxon>Nymphalidae</taxon>
        <taxon>Danainae</taxon>
        <taxon>Danaini</taxon>
        <taxon>Danaina</taxon>
        <taxon>Danaus</taxon>
        <taxon>Danaus</taxon>
    </lineage>
</organism>
<feature type="domain" description="N-acetylmuramoyl-L-alanine amidase" evidence="5">
    <location>
        <begin position="351"/>
        <end position="492"/>
    </location>
</feature>
<dbReference type="Pfam" id="PF01510">
    <property type="entry name" value="Amidase_2"/>
    <property type="match status" value="2"/>
</dbReference>
<comment type="similarity">
    <text evidence="1">Belongs to the N-acetylmuramoyl-L-alanine amidase 2 family.</text>
</comment>
<dbReference type="PANTHER" id="PTHR11022">
    <property type="entry name" value="PEPTIDOGLYCAN RECOGNITION PROTEIN"/>
    <property type="match status" value="1"/>
</dbReference>
<sequence>MWRSREDTGQTVAQSRVPAELSVIDESAIASAIPSPAVANLNISKSSKVHIGPKFVSVTQNVQNAETLKGRFLGLELVSTKQARRLRCSVAVFVCWALVVASALVIYLVYVALPNQQFRLDIGLNETWYLRRGDWQAMNPYNVRFLHLPVPKVIIGHSAANYCNQRYRCIEQMIIIQQDHLRRELSDIGPNFLVGGNGFIFEGRGANVHGAMVGSLNSRAISIMFMGNYIHDQPDSKQFEHLNVLLDVLVREGVLRQDYTLVGHCQVNFDTISPGPHIMTQLELPLPKYLWQVIKNSSRTERLSCAAALIVLIVCVALIAYFSVMTSKTKEEDRAPHEWRITREMWLARPYNYTYYTYDFEPLLLVVIQNTVGPQCHRFQACAAELRNLQGWFINDMGYDIPYNFAVGNDGRVYENRGWSVEGAHTRGYNRCSMGIGFLGDYRGEMENHAVVTPEQENRTQLILAEGVKLGYLRRDFLVVGAKDISDSASPGSNLYNAIRRWPNYDHQNRFKGLSCEQIHEKYKDTPLYEVPKDI</sequence>
<dbReference type="KEGG" id="dpl:KGM_207148"/>
<keyword evidence="2" id="KW-0399">Innate immunity</keyword>
<evidence type="ECO:0000259" key="5">
    <source>
        <dbReference type="SMART" id="SM00644"/>
    </source>
</evidence>
<reference evidence="7 8" key="1">
    <citation type="journal article" date="2011" name="Cell">
        <title>The monarch butterfly genome yields insights into long-distance migration.</title>
        <authorList>
            <person name="Zhan S."/>
            <person name="Merlin C."/>
            <person name="Boore J.L."/>
            <person name="Reppert S.M."/>
        </authorList>
    </citation>
    <scope>NUCLEOTIDE SEQUENCE [LARGE SCALE GENOMIC DNA]</scope>
    <source>
        <strain evidence="7">F-2</strain>
    </source>
</reference>
<dbReference type="InterPro" id="IPR006619">
    <property type="entry name" value="PGRP_domain_met/bac"/>
</dbReference>
<feature type="domain" description="Peptidoglycan recognition protein family" evidence="6">
    <location>
        <begin position="130"/>
        <end position="268"/>
    </location>
</feature>
<dbReference type="PANTHER" id="PTHR11022:SF41">
    <property type="entry name" value="PEPTIDOGLYCAN-RECOGNITION PROTEIN LC-RELATED"/>
    <property type="match status" value="1"/>
</dbReference>
<dbReference type="Gene3D" id="3.40.80.10">
    <property type="entry name" value="Peptidoglycan recognition protein-like"/>
    <property type="match status" value="2"/>
</dbReference>
<dbReference type="AlphaFoldDB" id="A0A212FME6"/>
<protein>
    <submittedName>
        <fullName evidence="7">Peptidoglycan recognition protein 4</fullName>
    </submittedName>
</protein>
<dbReference type="SMART" id="SM00701">
    <property type="entry name" value="PGRP"/>
    <property type="match status" value="2"/>
</dbReference>
<feature type="domain" description="N-acetylmuramoyl-L-alanine amidase" evidence="5">
    <location>
        <begin position="138"/>
        <end position="275"/>
    </location>
</feature>
<keyword evidence="3" id="KW-0391">Immunity</keyword>
<gene>
    <name evidence="7" type="ORF">KGM_207148</name>
</gene>
<dbReference type="GO" id="GO:0009253">
    <property type="term" value="P:peptidoglycan catabolic process"/>
    <property type="evidence" value="ECO:0007669"/>
    <property type="project" value="InterPro"/>
</dbReference>
<dbReference type="InterPro" id="IPR015510">
    <property type="entry name" value="PGRP"/>
</dbReference>
<evidence type="ECO:0000256" key="2">
    <source>
        <dbReference type="ARBA" id="ARBA00022588"/>
    </source>
</evidence>
<comment type="caution">
    <text evidence="7">The sequence shown here is derived from an EMBL/GenBank/DDBJ whole genome shotgun (WGS) entry which is preliminary data.</text>
</comment>
<keyword evidence="4" id="KW-0472">Membrane</keyword>
<keyword evidence="8" id="KW-1185">Reference proteome</keyword>
<feature type="transmembrane region" description="Helical" evidence="4">
    <location>
        <begin position="90"/>
        <end position="113"/>
    </location>
</feature>
<keyword evidence="4" id="KW-0812">Transmembrane</keyword>
<keyword evidence="4" id="KW-1133">Transmembrane helix</keyword>
<evidence type="ECO:0000256" key="3">
    <source>
        <dbReference type="ARBA" id="ARBA00022859"/>
    </source>
</evidence>
<evidence type="ECO:0000313" key="7">
    <source>
        <dbReference type="EMBL" id="OWR54870.1"/>
    </source>
</evidence>
<evidence type="ECO:0000313" key="8">
    <source>
        <dbReference type="Proteomes" id="UP000007151"/>
    </source>
</evidence>
<evidence type="ECO:0000259" key="6">
    <source>
        <dbReference type="SMART" id="SM00701"/>
    </source>
</evidence>
<dbReference type="EMBL" id="AGBW02007654">
    <property type="protein sequence ID" value="OWR54870.1"/>
    <property type="molecule type" value="Genomic_DNA"/>
</dbReference>
<feature type="transmembrane region" description="Helical" evidence="4">
    <location>
        <begin position="306"/>
        <end position="324"/>
    </location>
</feature>
<dbReference type="Proteomes" id="UP000007151">
    <property type="component" value="Unassembled WGS sequence"/>
</dbReference>
<name>A0A212FME6_DANPL</name>
<feature type="domain" description="Peptidoglycan recognition protein family" evidence="6">
    <location>
        <begin position="341"/>
        <end position="486"/>
    </location>
</feature>
<dbReference type="GO" id="GO:0008270">
    <property type="term" value="F:zinc ion binding"/>
    <property type="evidence" value="ECO:0007669"/>
    <property type="project" value="InterPro"/>
</dbReference>